<accession>A0A853AHC4</accession>
<dbReference type="GO" id="GO:0006281">
    <property type="term" value="P:DNA repair"/>
    <property type="evidence" value="ECO:0007669"/>
    <property type="project" value="TreeGrafter"/>
</dbReference>
<proteinExistence type="predicted"/>
<dbReference type="InterPro" id="IPR023214">
    <property type="entry name" value="HAD_sf"/>
</dbReference>
<dbReference type="SFLD" id="SFLDS00003">
    <property type="entry name" value="Haloacid_Dehalogenase"/>
    <property type="match status" value="1"/>
</dbReference>
<dbReference type="InterPro" id="IPR050155">
    <property type="entry name" value="HAD-like_hydrolase_sf"/>
</dbReference>
<protein>
    <submittedName>
        <fullName evidence="1">Phosphoglycolate phosphatase</fullName>
        <ecNumber evidence="1">3.1.3.18</ecNumber>
    </submittedName>
</protein>
<dbReference type="Gene3D" id="1.10.150.240">
    <property type="entry name" value="Putative phosphatase, domain 2"/>
    <property type="match status" value="1"/>
</dbReference>
<dbReference type="InterPro" id="IPR006439">
    <property type="entry name" value="HAD-SF_hydro_IA"/>
</dbReference>
<dbReference type="InterPro" id="IPR023198">
    <property type="entry name" value="PGP-like_dom2"/>
</dbReference>
<dbReference type="EC" id="3.1.3.18" evidence="1"/>
<evidence type="ECO:0000313" key="1">
    <source>
        <dbReference type="EMBL" id="NYI84004.1"/>
    </source>
</evidence>
<dbReference type="GO" id="GO:0008967">
    <property type="term" value="F:phosphoglycolate phosphatase activity"/>
    <property type="evidence" value="ECO:0007669"/>
    <property type="project" value="UniProtKB-EC"/>
</dbReference>
<keyword evidence="1" id="KW-0378">Hydrolase</keyword>
<sequence length="215" mass="22091">MSTVPAQLRAAVFDLDGTLVDSAPDIARALSTALSRHSLGPIGAEQVRPILGGGARALVGEAIAVVGGDPALTDAVLADYTTAYAAEPVAETTVHADAHTALRELRERGVAVGVCTNKRAGLTREVLAGTGLAELVDAVAGIDSVPAGKPDPVHLTTVLDELGVSAAETVYVGDTDVDALTARRAGVPYRHVAWGRAVDHCTTITTFRSLLELVV</sequence>
<dbReference type="PANTHER" id="PTHR43434">
    <property type="entry name" value="PHOSPHOGLYCOLATE PHOSPHATASE"/>
    <property type="match status" value="1"/>
</dbReference>
<dbReference type="EMBL" id="JACCFJ010000001">
    <property type="protein sequence ID" value="NYI84004.1"/>
    <property type="molecule type" value="Genomic_DNA"/>
</dbReference>
<dbReference type="GO" id="GO:0005829">
    <property type="term" value="C:cytosol"/>
    <property type="evidence" value="ECO:0007669"/>
    <property type="project" value="TreeGrafter"/>
</dbReference>
<dbReference type="InterPro" id="IPR036412">
    <property type="entry name" value="HAD-like_sf"/>
</dbReference>
<reference evidence="1 2" key="1">
    <citation type="submission" date="2020-07" db="EMBL/GenBank/DDBJ databases">
        <title>Sequencing the genomes of 1000 actinobacteria strains.</title>
        <authorList>
            <person name="Klenk H.-P."/>
        </authorList>
    </citation>
    <scope>NUCLEOTIDE SEQUENCE [LARGE SCALE GENOMIC DNA]</scope>
    <source>
        <strain evidence="1 2">DSM 44065</strain>
    </source>
</reference>
<gene>
    <name evidence="1" type="ORF">HNR68_002634</name>
</gene>
<name>A0A853AHC4_9PSEU</name>
<dbReference type="RefSeq" id="WP_179720869.1">
    <property type="nucleotide sequence ID" value="NZ_BAABFH010000001.1"/>
</dbReference>
<comment type="caution">
    <text evidence="1">The sequence shown here is derived from an EMBL/GenBank/DDBJ whole genome shotgun (WGS) entry which is preliminary data.</text>
</comment>
<dbReference type="SFLD" id="SFLDG01129">
    <property type="entry name" value="C1.5:_HAD__Beta-PGM__Phosphata"/>
    <property type="match status" value="1"/>
</dbReference>
<dbReference type="AlphaFoldDB" id="A0A853AHC4"/>
<dbReference type="NCBIfam" id="TIGR01549">
    <property type="entry name" value="HAD-SF-IA-v1"/>
    <property type="match status" value="1"/>
</dbReference>
<dbReference type="PANTHER" id="PTHR43434:SF1">
    <property type="entry name" value="PHOSPHOGLYCOLATE PHOSPHATASE"/>
    <property type="match status" value="1"/>
</dbReference>
<dbReference type="Pfam" id="PF00702">
    <property type="entry name" value="Hydrolase"/>
    <property type="match status" value="1"/>
</dbReference>
<organism evidence="1 2">
    <name type="scientific">Saccharopolyspora hordei</name>
    <dbReference type="NCBI Taxonomy" id="1838"/>
    <lineage>
        <taxon>Bacteria</taxon>
        <taxon>Bacillati</taxon>
        <taxon>Actinomycetota</taxon>
        <taxon>Actinomycetes</taxon>
        <taxon>Pseudonocardiales</taxon>
        <taxon>Pseudonocardiaceae</taxon>
        <taxon>Saccharopolyspora</taxon>
    </lineage>
</organism>
<dbReference type="Gene3D" id="3.40.50.1000">
    <property type="entry name" value="HAD superfamily/HAD-like"/>
    <property type="match status" value="1"/>
</dbReference>
<dbReference type="SUPFAM" id="SSF56784">
    <property type="entry name" value="HAD-like"/>
    <property type="match status" value="1"/>
</dbReference>
<keyword evidence="2" id="KW-1185">Reference proteome</keyword>
<dbReference type="Proteomes" id="UP000587002">
    <property type="component" value="Unassembled WGS sequence"/>
</dbReference>
<evidence type="ECO:0000313" key="2">
    <source>
        <dbReference type="Proteomes" id="UP000587002"/>
    </source>
</evidence>